<keyword evidence="1" id="KW-0812">Transmembrane</keyword>
<evidence type="ECO:0008006" key="4">
    <source>
        <dbReference type="Google" id="ProtNLM"/>
    </source>
</evidence>
<dbReference type="eggNOG" id="ENOG502RZQV">
    <property type="taxonomic scope" value="Eukaryota"/>
</dbReference>
<evidence type="ECO:0000313" key="2">
    <source>
        <dbReference type="EMBL" id="EIM24163.1"/>
    </source>
</evidence>
<dbReference type="OrthoDB" id="2100652at2759"/>
<dbReference type="GO" id="GO:0033617">
    <property type="term" value="P:mitochondrial respiratory chain complex IV assembly"/>
    <property type="evidence" value="ECO:0007669"/>
    <property type="project" value="InterPro"/>
</dbReference>
<keyword evidence="1" id="KW-1133">Transmembrane helix</keyword>
<organism evidence="2 3">
    <name type="scientific">Wallemia mellicola (strain ATCC MYA-4683 / CBS 633.66)</name>
    <name type="common">Wallemia sebi (CBS 633.66)</name>
    <dbReference type="NCBI Taxonomy" id="671144"/>
    <lineage>
        <taxon>Eukaryota</taxon>
        <taxon>Fungi</taxon>
        <taxon>Dikarya</taxon>
        <taxon>Basidiomycota</taxon>
        <taxon>Wallemiomycotina</taxon>
        <taxon>Wallemiomycetes</taxon>
        <taxon>Wallemiales</taxon>
        <taxon>Wallemiaceae</taxon>
        <taxon>Wallemia</taxon>
    </lineage>
</organism>
<dbReference type="HOGENOM" id="CLU_1662169_0_0_1"/>
<keyword evidence="1" id="KW-0472">Membrane</keyword>
<dbReference type="KEGG" id="wse:WALSEDRAFT_42329"/>
<dbReference type="EMBL" id="JH668223">
    <property type="protein sequence ID" value="EIM24163.1"/>
    <property type="molecule type" value="Genomic_DNA"/>
</dbReference>
<name>I4YJM1_WALMC</name>
<dbReference type="InterPro" id="IPR042432">
    <property type="entry name" value="Coa1_fungi"/>
</dbReference>
<dbReference type="GeneID" id="18472247"/>
<protein>
    <recommendedName>
        <fullName evidence="4">DUF1783-domain-containing protein</fullName>
    </recommendedName>
</protein>
<keyword evidence="3" id="KW-1185">Reference proteome</keyword>
<dbReference type="GO" id="GO:0005743">
    <property type="term" value="C:mitochondrial inner membrane"/>
    <property type="evidence" value="ECO:0007669"/>
    <property type="project" value="TreeGrafter"/>
</dbReference>
<evidence type="ECO:0000313" key="3">
    <source>
        <dbReference type="Proteomes" id="UP000005242"/>
    </source>
</evidence>
<dbReference type="PANTHER" id="PTHR28523">
    <property type="entry name" value="CYTOCHROME C OXIDASE ASSEMBLY FACTOR 1"/>
    <property type="match status" value="1"/>
</dbReference>
<dbReference type="Pfam" id="PF08695">
    <property type="entry name" value="Coa1"/>
    <property type="match status" value="1"/>
</dbReference>
<dbReference type="InParanoid" id="I4YJM1"/>
<feature type="transmembrane region" description="Helical" evidence="1">
    <location>
        <begin position="21"/>
        <end position="38"/>
    </location>
</feature>
<gene>
    <name evidence="2" type="ORF">WALSEDRAFT_42329</name>
</gene>
<evidence type="ECO:0000256" key="1">
    <source>
        <dbReference type="SAM" id="Phobius"/>
    </source>
</evidence>
<proteinExistence type="predicted"/>
<dbReference type="OMA" id="PAWYLNG"/>
<dbReference type="PANTHER" id="PTHR28523:SF1">
    <property type="entry name" value="CYTOCHROME C OXIDASE ASSEMBLY FACTOR 1"/>
    <property type="match status" value="1"/>
</dbReference>
<dbReference type="AlphaFoldDB" id="I4YJM1"/>
<sequence length="159" mass="18885">MLKYQRFNRELPKNKNYYKQLSLLLSFSCLSWFGFIKYSNNQERLNSSIVKELIRQSKFHPTTRDVLGRDIRLYPNHWFLLGGLLGNTYVNGEISMMKGKIDISLDLKGSIDQGKIYFTSIRNSKHEKFQILRFKLIDNHNNHYNLIQDSSIKDFEQID</sequence>
<accession>I4YJM1</accession>
<reference evidence="2 3" key="1">
    <citation type="journal article" date="2012" name="Fungal Genet. Biol.">
        <title>The genome of the xerotolerant mold Wallemia sebi reveals adaptations to osmotic stress and suggests cryptic sexual reproduction.</title>
        <authorList>
            <person name="Padamsee M."/>
            <person name="Kumar T.K.A."/>
            <person name="Riley R."/>
            <person name="Binder M."/>
            <person name="Boyd A."/>
            <person name="Calvo A.M."/>
            <person name="Furukawa K."/>
            <person name="Hesse C."/>
            <person name="Hohmann S."/>
            <person name="James T.Y."/>
            <person name="LaButti K."/>
            <person name="Lapidus A."/>
            <person name="Lindquist E."/>
            <person name="Lucas S."/>
            <person name="Miller K."/>
            <person name="Shantappa S."/>
            <person name="Grigoriev I.V."/>
            <person name="Hibbett D.S."/>
            <person name="McLaughlin D.J."/>
            <person name="Spatafora J.W."/>
            <person name="Aime M.C."/>
        </authorList>
    </citation>
    <scope>NUCLEOTIDE SEQUENCE [LARGE SCALE GENOMIC DNA]</scope>
    <source>
        <strain evidence="3">ATCC MYA-4683 / CBS 633.66</strain>
    </source>
</reference>
<dbReference type="InterPro" id="IPR014807">
    <property type="entry name" value="Coa1"/>
</dbReference>
<dbReference type="Proteomes" id="UP000005242">
    <property type="component" value="Unassembled WGS sequence"/>
</dbReference>
<dbReference type="RefSeq" id="XP_006955984.1">
    <property type="nucleotide sequence ID" value="XM_006955922.1"/>
</dbReference>